<feature type="transmembrane region" description="Helical" evidence="1">
    <location>
        <begin position="57"/>
        <end position="80"/>
    </location>
</feature>
<keyword evidence="1" id="KW-0472">Membrane</keyword>
<protein>
    <submittedName>
        <fullName evidence="3">Uncharacterized protein</fullName>
    </submittedName>
</protein>
<dbReference type="EMBL" id="JAUMKJ010000099">
    <property type="protein sequence ID" value="MDO3682091.1"/>
    <property type="molecule type" value="Genomic_DNA"/>
</dbReference>
<comment type="caution">
    <text evidence="3">The sequence shown here is derived from an EMBL/GenBank/DDBJ whole genome shotgun (WGS) entry which is preliminary data.</text>
</comment>
<evidence type="ECO:0000256" key="2">
    <source>
        <dbReference type="SAM" id="SignalP"/>
    </source>
</evidence>
<keyword evidence="1" id="KW-0812">Transmembrane</keyword>
<evidence type="ECO:0000313" key="4">
    <source>
        <dbReference type="Proteomes" id="UP001168883"/>
    </source>
</evidence>
<keyword evidence="2" id="KW-0732">Signal</keyword>
<accession>A0ABT8VM90</accession>
<reference evidence="3" key="1">
    <citation type="submission" date="2023-07" db="EMBL/GenBank/DDBJ databases">
        <authorList>
            <person name="Aktuganov G."/>
            <person name="Boyko T."/>
            <person name="Delegan Y."/>
            <person name="Galimzianova N."/>
            <person name="Gilvanova E."/>
            <person name="Korobov V."/>
            <person name="Kuzmina L."/>
            <person name="Melentiev A."/>
            <person name="Milman P."/>
            <person name="Ryabova A."/>
            <person name="Stupak E."/>
            <person name="Yasakov T."/>
            <person name="Zharikova N."/>
            <person name="Zhurenko E."/>
        </authorList>
    </citation>
    <scope>NUCLEOTIDE SEQUENCE</scope>
    <source>
        <strain evidence="3">IB-739</strain>
    </source>
</reference>
<proteinExistence type="predicted"/>
<sequence length="87" mass="9611">MRLMENFVKGKKMIASFMLSLALMVFMAVPAFAANQDLADANKLLTTGSGDMKTEYLVLIAVVIPIIIVVFGISWLIGLFKRKMNKA</sequence>
<evidence type="ECO:0000313" key="3">
    <source>
        <dbReference type="EMBL" id="MDO3682091.1"/>
    </source>
</evidence>
<dbReference type="RefSeq" id="WP_302881552.1">
    <property type="nucleotide sequence ID" value="NZ_JAUMKJ010000099.1"/>
</dbReference>
<keyword evidence="4" id="KW-1185">Reference proteome</keyword>
<organism evidence="3 4">
    <name type="scientific">Paenibacillus ehimensis</name>
    <dbReference type="NCBI Taxonomy" id="79264"/>
    <lineage>
        <taxon>Bacteria</taxon>
        <taxon>Bacillati</taxon>
        <taxon>Bacillota</taxon>
        <taxon>Bacilli</taxon>
        <taxon>Bacillales</taxon>
        <taxon>Paenibacillaceae</taxon>
        <taxon>Paenibacillus</taxon>
    </lineage>
</organism>
<gene>
    <name evidence="3" type="ORF">Q3C12_34410</name>
</gene>
<evidence type="ECO:0000256" key="1">
    <source>
        <dbReference type="SAM" id="Phobius"/>
    </source>
</evidence>
<dbReference type="Proteomes" id="UP001168883">
    <property type="component" value="Unassembled WGS sequence"/>
</dbReference>
<name>A0ABT8VM90_9BACL</name>
<keyword evidence="1" id="KW-1133">Transmembrane helix</keyword>
<feature type="signal peptide" evidence="2">
    <location>
        <begin position="1"/>
        <end position="33"/>
    </location>
</feature>
<feature type="chain" id="PRO_5047492906" evidence="2">
    <location>
        <begin position="34"/>
        <end position="87"/>
    </location>
</feature>